<name>A0AAN8UMY3_9MAGN</name>
<comment type="caution">
    <text evidence="1">The sequence shown here is derived from an EMBL/GenBank/DDBJ whole genome shotgun (WGS) entry which is preliminary data.</text>
</comment>
<protein>
    <submittedName>
        <fullName evidence="1">Uncharacterized protein</fullName>
    </submittedName>
</protein>
<dbReference type="AlphaFoldDB" id="A0AAN8UMY3"/>
<keyword evidence="2" id="KW-1185">Reference proteome</keyword>
<organism evidence="1 2">
    <name type="scientific">Dillenia turbinata</name>
    <dbReference type="NCBI Taxonomy" id="194707"/>
    <lineage>
        <taxon>Eukaryota</taxon>
        <taxon>Viridiplantae</taxon>
        <taxon>Streptophyta</taxon>
        <taxon>Embryophyta</taxon>
        <taxon>Tracheophyta</taxon>
        <taxon>Spermatophyta</taxon>
        <taxon>Magnoliopsida</taxon>
        <taxon>eudicotyledons</taxon>
        <taxon>Gunneridae</taxon>
        <taxon>Pentapetalae</taxon>
        <taxon>Dilleniales</taxon>
        <taxon>Dilleniaceae</taxon>
        <taxon>Dillenia</taxon>
    </lineage>
</organism>
<dbReference type="Proteomes" id="UP001370490">
    <property type="component" value="Unassembled WGS sequence"/>
</dbReference>
<sequence length="120" mass="13798">MDSTLAPKAAAYIVVIIGAAPSATDISREIFPLAKEVHQPREPRMSSLQMLAFRYHKTLLRIPLLKICPNPSGLLKFYRGKWSYQQAEMTASVEELYRHMVETGWPKRFTHNLQLEKVRS</sequence>
<evidence type="ECO:0000313" key="1">
    <source>
        <dbReference type="EMBL" id="KAK6918565.1"/>
    </source>
</evidence>
<reference evidence="1 2" key="1">
    <citation type="submission" date="2023-12" db="EMBL/GenBank/DDBJ databases">
        <title>A high-quality genome assembly for Dillenia turbinata (Dilleniales).</title>
        <authorList>
            <person name="Chanderbali A."/>
        </authorList>
    </citation>
    <scope>NUCLEOTIDE SEQUENCE [LARGE SCALE GENOMIC DNA]</scope>
    <source>
        <strain evidence="1">LSX21</strain>
        <tissue evidence="1">Leaf</tissue>
    </source>
</reference>
<accession>A0AAN8UMY3</accession>
<proteinExistence type="predicted"/>
<dbReference type="EMBL" id="JBAMMX010000022">
    <property type="protein sequence ID" value="KAK6918565.1"/>
    <property type="molecule type" value="Genomic_DNA"/>
</dbReference>
<gene>
    <name evidence="1" type="ORF">RJ641_016987</name>
</gene>
<evidence type="ECO:0000313" key="2">
    <source>
        <dbReference type="Proteomes" id="UP001370490"/>
    </source>
</evidence>